<sequence length="1178" mass="135369">MIDQRCIVLNWNVRGLNNGARRKVVRDLVSQQGATIVALQETKLQYVDRQVVIETMGDRFAENFAALPADGTRGGILLAVDETCYNIMSTEMGVHSITAKIASVTGSVQWSMTVVYGPQEDNEKLQFLGEIRWIHQSILDKWLILGDFNMILQAGDKSNDNLNRRLMGAFRDVIRDLELKELNLRGRKFTWSNDRTQTRIDRAFCTTEWDLMMPHVFLQALSSTVSDHCPLLLAGSSTVHKFRGFRFEEFWPRINGYHDVVESAWQRDILVTNPFLRLHIKLQRTSKALRRWSKKLIGRNKIILRAIGQLIGILDVVQEYRQLSPIEINLKRDLKHRFLGLTAVEKLRAKQMSRLVHIRAAEANAKLFYIQANGRRRKNAIHSLETASGTCHSHEDRAEALYQHYKNHFSSPATRENTLNWEALGIQRHDLSFLEEVFTEEEVQIVINDIAGDKAPGPDGYIGIFLKKSWGVIKGDLMAALHYFYQLHSQHFLHLNTAHLVLLPKKADARCIADYRPISLTHSIAKLFSKILANRLALTLSGIVSRAQSAFIKKRSIQDNFMYTQNVVRALHRNKKQGLFLKLDIAKAFDSVRWDYLMEVLEHMGFGWRWREWITILLSTSSTAILLNGSRGRWYKHFRGLRQGDPLSPMLFILAMEPLQRLFEVATRDGLLSPVNHRAASLRASLYADDAAVFLNPVREEISTVSEMLEMFGQVSGLNVNVSKSAVYPIRCDGLDLEDIMGGFSCQIKSFPCTYLGLPLHFRQLRRVDVQPLIDKMANRLPTWKGRLLNRAGRLKILNSVLSSMPTYFLSAFAPKKWMVKKLDKLRRGFLWTGAAEANGGHCLVSWQRVKRPKQLGGLGVLDLDLFSRALRLRWIWFQWADPDRPWVGMEVPCGEVDKQLFRACTVVTVGNGERAKFWESSWVDGRAPRDIAPNLYKLAWRKNRTVRDDLQDSNWTRGLRRMTTMEEMAEMLILESYIRTVRLNDQQDVISWKLTASGQYTTKSAYGAQLIGSYCTFDSKAIWKAKVEGKHRFFAWLLVQCKILTADKLLKRNRPCDPLCQLCHQVEESAGHLILHCVYAKEVWLRMSQETNGLMQVPSTELTMEEWWNLSLQGLNKELKQRTAALMIYTAWNIWKERNRRIFEGIAALPAWVVTMIKEEVNLRNWACGGEELLSVS</sequence>
<accession>A0A835C505</accession>
<dbReference type="PROSITE" id="PS50878">
    <property type="entry name" value="RT_POL"/>
    <property type="match status" value="1"/>
</dbReference>
<dbReference type="InterPro" id="IPR043502">
    <property type="entry name" value="DNA/RNA_pol_sf"/>
</dbReference>
<reference evidence="2" key="1">
    <citation type="submission" date="2020-07" db="EMBL/GenBank/DDBJ databases">
        <title>Genome sequence and genetic diversity analysis of an under-domesticated orphan crop, white fonio (Digitaria exilis).</title>
        <authorList>
            <person name="Bennetzen J.L."/>
            <person name="Chen S."/>
            <person name="Ma X."/>
            <person name="Wang X."/>
            <person name="Yssel A.E.J."/>
            <person name="Chaluvadi S.R."/>
            <person name="Johnson M."/>
            <person name="Gangashetty P."/>
            <person name="Hamidou F."/>
            <person name="Sanogo M.D."/>
            <person name="Zwaenepoel A."/>
            <person name="Wallace J."/>
            <person name="Van De Peer Y."/>
            <person name="Van Deynze A."/>
        </authorList>
    </citation>
    <scope>NUCLEOTIDE SEQUENCE</scope>
    <source>
        <tissue evidence="2">Leaves</tissue>
    </source>
</reference>
<dbReference type="Gene3D" id="3.60.10.10">
    <property type="entry name" value="Endonuclease/exonuclease/phosphatase"/>
    <property type="match status" value="1"/>
</dbReference>
<dbReference type="Pfam" id="PF00078">
    <property type="entry name" value="RVT_1"/>
    <property type="match status" value="1"/>
</dbReference>
<dbReference type="Proteomes" id="UP000636709">
    <property type="component" value="Unassembled WGS sequence"/>
</dbReference>
<keyword evidence="3" id="KW-1185">Reference proteome</keyword>
<protein>
    <recommendedName>
        <fullName evidence="1">Reverse transcriptase domain-containing protein</fullName>
    </recommendedName>
</protein>
<dbReference type="Pfam" id="PF13966">
    <property type="entry name" value="zf-RVT"/>
    <property type="match status" value="1"/>
</dbReference>
<evidence type="ECO:0000313" key="3">
    <source>
        <dbReference type="Proteomes" id="UP000636709"/>
    </source>
</evidence>
<dbReference type="GO" id="GO:0003824">
    <property type="term" value="F:catalytic activity"/>
    <property type="evidence" value="ECO:0007669"/>
    <property type="project" value="InterPro"/>
</dbReference>
<evidence type="ECO:0000313" key="2">
    <source>
        <dbReference type="EMBL" id="KAF8714361.1"/>
    </source>
</evidence>
<dbReference type="SUPFAM" id="SSF56219">
    <property type="entry name" value="DNase I-like"/>
    <property type="match status" value="1"/>
</dbReference>
<dbReference type="OrthoDB" id="786283at2759"/>
<dbReference type="Pfam" id="PF03372">
    <property type="entry name" value="Exo_endo_phos"/>
    <property type="match status" value="1"/>
</dbReference>
<proteinExistence type="predicted"/>
<dbReference type="PANTHER" id="PTHR33116:SF78">
    <property type="entry name" value="OS12G0587133 PROTEIN"/>
    <property type="match status" value="1"/>
</dbReference>
<name>A0A835C505_9POAL</name>
<comment type="caution">
    <text evidence="2">The sequence shown here is derived from an EMBL/GenBank/DDBJ whole genome shotgun (WGS) entry which is preliminary data.</text>
</comment>
<feature type="domain" description="Reverse transcriptase" evidence="1">
    <location>
        <begin position="484"/>
        <end position="760"/>
    </location>
</feature>
<dbReference type="SUPFAM" id="SSF56672">
    <property type="entry name" value="DNA/RNA polymerases"/>
    <property type="match status" value="1"/>
</dbReference>
<dbReference type="InterPro" id="IPR000477">
    <property type="entry name" value="RT_dom"/>
</dbReference>
<dbReference type="EMBL" id="JACEFO010001735">
    <property type="protein sequence ID" value="KAF8714361.1"/>
    <property type="molecule type" value="Genomic_DNA"/>
</dbReference>
<gene>
    <name evidence="2" type="ORF">HU200_027827</name>
</gene>
<dbReference type="InterPro" id="IPR026960">
    <property type="entry name" value="RVT-Znf"/>
</dbReference>
<dbReference type="PANTHER" id="PTHR33116">
    <property type="entry name" value="REVERSE TRANSCRIPTASE ZINC-BINDING DOMAIN-CONTAINING PROTEIN-RELATED-RELATED"/>
    <property type="match status" value="1"/>
</dbReference>
<dbReference type="InterPro" id="IPR036691">
    <property type="entry name" value="Endo/exonu/phosph_ase_sf"/>
</dbReference>
<organism evidence="2 3">
    <name type="scientific">Digitaria exilis</name>
    <dbReference type="NCBI Taxonomy" id="1010633"/>
    <lineage>
        <taxon>Eukaryota</taxon>
        <taxon>Viridiplantae</taxon>
        <taxon>Streptophyta</taxon>
        <taxon>Embryophyta</taxon>
        <taxon>Tracheophyta</taxon>
        <taxon>Spermatophyta</taxon>
        <taxon>Magnoliopsida</taxon>
        <taxon>Liliopsida</taxon>
        <taxon>Poales</taxon>
        <taxon>Poaceae</taxon>
        <taxon>PACMAD clade</taxon>
        <taxon>Panicoideae</taxon>
        <taxon>Panicodae</taxon>
        <taxon>Paniceae</taxon>
        <taxon>Anthephorinae</taxon>
        <taxon>Digitaria</taxon>
    </lineage>
</organism>
<dbReference type="InterPro" id="IPR005135">
    <property type="entry name" value="Endo/exonuclease/phosphatase"/>
</dbReference>
<dbReference type="CDD" id="cd01650">
    <property type="entry name" value="RT_nLTR_like"/>
    <property type="match status" value="1"/>
</dbReference>
<dbReference type="AlphaFoldDB" id="A0A835C505"/>
<evidence type="ECO:0000259" key="1">
    <source>
        <dbReference type="PROSITE" id="PS50878"/>
    </source>
</evidence>